<feature type="domain" description="Phage shock protein PspC N-terminal" evidence="7">
    <location>
        <begin position="3"/>
        <end position="62"/>
    </location>
</feature>
<reference evidence="8" key="1">
    <citation type="submission" date="2022-06" db="EMBL/GenBank/DDBJ databases">
        <title>Aquibacillus sp. a new bacterium isolated from soil saline samples.</title>
        <authorList>
            <person name="Galisteo C."/>
            <person name="De La Haba R."/>
            <person name="Sanchez-Porro C."/>
            <person name="Ventosa A."/>
        </authorList>
    </citation>
    <scope>NUCLEOTIDE SEQUENCE</scope>
    <source>
        <strain evidence="8">3ASR75-11</strain>
    </source>
</reference>
<evidence type="ECO:0000256" key="5">
    <source>
        <dbReference type="ARBA" id="ARBA00023136"/>
    </source>
</evidence>
<dbReference type="PANTHER" id="PTHR33885:SF3">
    <property type="entry name" value="PHAGE SHOCK PROTEIN C"/>
    <property type="match status" value="1"/>
</dbReference>
<organism evidence="8 9">
    <name type="scientific">Terrihalobacillus insolitus</name>
    <dbReference type="NCBI Taxonomy" id="2950438"/>
    <lineage>
        <taxon>Bacteria</taxon>
        <taxon>Bacillati</taxon>
        <taxon>Bacillota</taxon>
        <taxon>Bacilli</taxon>
        <taxon>Bacillales</taxon>
        <taxon>Bacillaceae</taxon>
        <taxon>Terrihalobacillus</taxon>
    </lineage>
</organism>
<dbReference type="GO" id="GO:0005886">
    <property type="term" value="C:plasma membrane"/>
    <property type="evidence" value="ECO:0007669"/>
    <property type="project" value="UniProtKB-SubCell"/>
</dbReference>
<keyword evidence="5 6" id="KW-0472">Membrane</keyword>
<evidence type="ECO:0000256" key="3">
    <source>
        <dbReference type="ARBA" id="ARBA00022692"/>
    </source>
</evidence>
<evidence type="ECO:0000313" key="9">
    <source>
        <dbReference type="Proteomes" id="UP001145050"/>
    </source>
</evidence>
<comment type="subcellular location">
    <subcellularLocation>
        <location evidence="1">Cell membrane</location>
        <topology evidence="1">Single-pass membrane protein</topology>
    </subcellularLocation>
</comment>
<evidence type="ECO:0000256" key="4">
    <source>
        <dbReference type="ARBA" id="ARBA00022989"/>
    </source>
</evidence>
<dbReference type="RefSeq" id="WP_272434694.1">
    <property type="nucleotide sequence ID" value="NZ_JAMQKB010000001.1"/>
</dbReference>
<name>A0A9X3WQV7_9BACI</name>
<evidence type="ECO:0000256" key="1">
    <source>
        <dbReference type="ARBA" id="ARBA00004162"/>
    </source>
</evidence>
<proteinExistence type="predicted"/>
<accession>A0A9X3WQV7</accession>
<dbReference type="Pfam" id="PF04024">
    <property type="entry name" value="PspC"/>
    <property type="match status" value="1"/>
</dbReference>
<keyword evidence="9" id="KW-1185">Reference proteome</keyword>
<dbReference type="AlphaFoldDB" id="A0A9X3WQV7"/>
<dbReference type="Proteomes" id="UP001145050">
    <property type="component" value="Unassembled WGS sequence"/>
</dbReference>
<protein>
    <submittedName>
        <fullName evidence="8">PspC domain-containing protein</fullName>
    </submittedName>
</protein>
<comment type="caution">
    <text evidence="8">The sequence shown here is derived from an EMBL/GenBank/DDBJ whole genome shotgun (WGS) entry which is preliminary data.</text>
</comment>
<dbReference type="EMBL" id="JAMQKB010000001">
    <property type="protein sequence ID" value="MDC3423048.1"/>
    <property type="molecule type" value="Genomic_DNA"/>
</dbReference>
<evidence type="ECO:0000256" key="6">
    <source>
        <dbReference type="SAM" id="Phobius"/>
    </source>
</evidence>
<evidence type="ECO:0000313" key="8">
    <source>
        <dbReference type="EMBL" id="MDC3423048.1"/>
    </source>
</evidence>
<keyword evidence="4 6" id="KW-1133">Transmembrane helix</keyword>
<dbReference type="InterPro" id="IPR052027">
    <property type="entry name" value="PspC"/>
</dbReference>
<dbReference type="InterPro" id="IPR007168">
    <property type="entry name" value="Phageshock_PspC_N"/>
</dbReference>
<keyword evidence="3 6" id="KW-0812">Transmembrane</keyword>
<evidence type="ECO:0000259" key="7">
    <source>
        <dbReference type="Pfam" id="PF04024"/>
    </source>
</evidence>
<dbReference type="PANTHER" id="PTHR33885">
    <property type="entry name" value="PHAGE SHOCK PROTEIN C"/>
    <property type="match status" value="1"/>
</dbReference>
<evidence type="ECO:0000256" key="2">
    <source>
        <dbReference type="ARBA" id="ARBA00022475"/>
    </source>
</evidence>
<gene>
    <name evidence="8" type="ORF">NC797_00825</name>
</gene>
<feature type="transmembrane region" description="Helical" evidence="6">
    <location>
        <begin position="34"/>
        <end position="59"/>
    </location>
</feature>
<keyword evidence="2" id="KW-1003">Cell membrane</keyword>
<sequence>MSKKLTRSQKDRMVAGVLGGIASYFRIDPTIVRLIFVIGLFLSLLFPLAFIYLAAIFIIPNEGEV</sequence>